<dbReference type="AlphaFoldDB" id="A0A9D4DEB0"/>
<dbReference type="EMBL" id="JAIWYP010000010">
    <property type="protein sequence ID" value="KAH3746542.1"/>
    <property type="molecule type" value="Genomic_DNA"/>
</dbReference>
<evidence type="ECO:0000313" key="1">
    <source>
        <dbReference type="EMBL" id="KAH3746542.1"/>
    </source>
</evidence>
<dbReference type="Proteomes" id="UP000828390">
    <property type="component" value="Unassembled WGS sequence"/>
</dbReference>
<proteinExistence type="predicted"/>
<comment type="caution">
    <text evidence="1">The sequence shown here is derived from an EMBL/GenBank/DDBJ whole genome shotgun (WGS) entry which is preliminary data.</text>
</comment>
<protein>
    <recommendedName>
        <fullName evidence="3">Peptidase A2 domain-containing protein</fullName>
    </recommendedName>
</protein>
<keyword evidence="2" id="KW-1185">Reference proteome</keyword>
<dbReference type="CDD" id="cd00303">
    <property type="entry name" value="retropepsin_like"/>
    <property type="match status" value="1"/>
</dbReference>
<dbReference type="SUPFAM" id="SSF50630">
    <property type="entry name" value="Acid proteases"/>
    <property type="match status" value="1"/>
</dbReference>
<sequence>MADSDGRDRNPRIGQVGIKQNTEDNGLYVQGCILLDSGATASLISKETYEKCSDIFNLSLEPHDVNIKGVDGTKINVHGYIFADIALGNFSTRVKLIVCDMSLPGILMQNIKSWNLETLQLLQKMEKPYTVTQVNQQEAFVDSAFNKMWIFLLGAACWFR</sequence>
<organism evidence="1 2">
    <name type="scientific">Dreissena polymorpha</name>
    <name type="common">Zebra mussel</name>
    <name type="synonym">Mytilus polymorpha</name>
    <dbReference type="NCBI Taxonomy" id="45954"/>
    <lineage>
        <taxon>Eukaryota</taxon>
        <taxon>Metazoa</taxon>
        <taxon>Spiralia</taxon>
        <taxon>Lophotrochozoa</taxon>
        <taxon>Mollusca</taxon>
        <taxon>Bivalvia</taxon>
        <taxon>Autobranchia</taxon>
        <taxon>Heteroconchia</taxon>
        <taxon>Euheterodonta</taxon>
        <taxon>Imparidentia</taxon>
        <taxon>Neoheterodontei</taxon>
        <taxon>Myida</taxon>
        <taxon>Dreissenoidea</taxon>
        <taxon>Dreissenidae</taxon>
        <taxon>Dreissena</taxon>
    </lineage>
</organism>
<reference evidence="1" key="1">
    <citation type="journal article" date="2019" name="bioRxiv">
        <title>The Genome of the Zebra Mussel, Dreissena polymorpha: A Resource for Invasive Species Research.</title>
        <authorList>
            <person name="McCartney M.A."/>
            <person name="Auch B."/>
            <person name="Kono T."/>
            <person name="Mallez S."/>
            <person name="Zhang Y."/>
            <person name="Obille A."/>
            <person name="Becker A."/>
            <person name="Abrahante J.E."/>
            <person name="Garbe J."/>
            <person name="Badalamenti J.P."/>
            <person name="Herman A."/>
            <person name="Mangelson H."/>
            <person name="Liachko I."/>
            <person name="Sullivan S."/>
            <person name="Sone E.D."/>
            <person name="Koren S."/>
            <person name="Silverstein K.A.T."/>
            <person name="Beckman K.B."/>
            <person name="Gohl D.M."/>
        </authorList>
    </citation>
    <scope>NUCLEOTIDE SEQUENCE</scope>
    <source>
        <strain evidence="1">Duluth1</strain>
        <tissue evidence="1">Whole animal</tissue>
    </source>
</reference>
<gene>
    <name evidence="1" type="ORF">DPMN_180950</name>
</gene>
<reference evidence="1" key="2">
    <citation type="submission" date="2020-11" db="EMBL/GenBank/DDBJ databases">
        <authorList>
            <person name="McCartney M.A."/>
            <person name="Auch B."/>
            <person name="Kono T."/>
            <person name="Mallez S."/>
            <person name="Becker A."/>
            <person name="Gohl D.M."/>
            <person name="Silverstein K.A.T."/>
            <person name="Koren S."/>
            <person name="Bechman K.B."/>
            <person name="Herman A."/>
            <person name="Abrahante J.E."/>
            <person name="Garbe J."/>
        </authorList>
    </citation>
    <scope>NUCLEOTIDE SEQUENCE</scope>
    <source>
        <strain evidence="1">Duluth1</strain>
        <tissue evidence="1">Whole animal</tissue>
    </source>
</reference>
<dbReference type="InterPro" id="IPR021109">
    <property type="entry name" value="Peptidase_aspartic_dom_sf"/>
</dbReference>
<evidence type="ECO:0008006" key="3">
    <source>
        <dbReference type="Google" id="ProtNLM"/>
    </source>
</evidence>
<accession>A0A9D4DEB0</accession>
<evidence type="ECO:0000313" key="2">
    <source>
        <dbReference type="Proteomes" id="UP000828390"/>
    </source>
</evidence>
<dbReference type="Gene3D" id="2.40.70.10">
    <property type="entry name" value="Acid Proteases"/>
    <property type="match status" value="1"/>
</dbReference>
<name>A0A9D4DEB0_DREPO</name>